<dbReference type="Pfam" id="PF00106">
    <property type="entry name" value="adh_short"/>
    <property type="match status" value="1"/>
</dbReference>
<dbReference type="InterPro" id="IPR036291">
    <property type="entry name" value="NAD(P)-bd_dom_sf"/>
</dbReference>
<accession>A0ABY8IPE0</accession>
<dbReference type="PANTHER" id="PTHR24320:SF274">
    <property type="entry name" value="CHAIN DEHYDROGENASE, PUTATIVE (AFU_ORTHOLOGUE AFUA_4G00440)-RELATED"/>
    <property type="match status" value="1"/>
</dbReference>
<gene>
    <name evidence="3" type="ORF">PR018_23125</name>
</gene>
<dbReference type="InterPro" id="IPR002347">
    <property type="entry name" value="SDR_fam"/>
</dbReference>
<name>A0ABY8IPE0_9HYPH</name>
<dbReference type="SUPFAM" id="SSF51735">
    <property type="entry name" value="NAD(P)-binding Rossmann-fold domains"/>
    <property type="match status" value="1"/>
</dbReference>
<proteinExistence type="inferred from homology"/>
<protein>
    <submittedName>
        <fullName evidence="3">SDR family NAD(P)-dependent oxidoreductase</fullName>
    </submittedName>
</protein>
<comment type="similarity">
    <text evidence="1">Belongs to the short-chain dehydrogenases/reductases (SDR) family.</text>
</comment>
<dbReference type="EMBL" id="CP117268">
    <property type="protein sequence ID" value="WFS25166.1"/>
    <property type="molecule type" value="Genomic_DNA"/>
</dbReference>
<evidence type="ECO:0000313" key="3">
    <source>
        <dbReference type="EMBL" id="WFS25166.1"/>
    </source>
</evidence>
<sequence length="256" mass="27253">MRRIFITGSSDGLGLAAASSLLEQGHEVVLHARTRERASTLGCIASRALAVVIGDLTSAVETRKLADQVNAIGRMDAVIHNAGVYAEPQRGNTPEGHARTLAINTLAPYILTALIDRPDRLVYLSSGLHQGGGGSLEDIDWTARQWSPSQAYAETKLHIAALAAAIGRHWPQVLSNSVDPGWVATKMGGAGAPGNLKTGQETQSWLAASDDSSAKVSGFYWHHRQQRQPSAEVTDIGFQDQLVAKLEELTGVGLFG</sequence>
<keyword evidence="4" id="KW-1185">Reference proteome</keyword>
<evidence type="ECO:0000256" key="2">
    <source>
        <dbReference type="ARBA" id="ARBA00023002"/>
    </source>
</evidence>
<keyword evidence="2" id="KW-0560">Oxidoreductase</keyword>
<organism evidence="3 4">
    <name type="scientific">Rhizobium rhododendri</name>
    <dbReference type="NCBI Taxonomy" id="2506430"/>
    <lineage>
        <taxon>Bacteria</taxon>
        <taxon>Pseudomonadati</taxon>
        <taxon>Pseudomonadota</taxon>
        <taxon>Alphaproteobacteria</taxon>
        <taxon>Hyphomicrobiales</taxon>
        <taxon>Rhizobiaceae</taxon>
        <taxon>Rhizobium/Agrobacterium group</taxon>
        <taxon>Rhizobium</taxon>
    </lineage>
</organism>
<geneLocation type="plasmid" evidence="3 4">
    <name>unnamed1</name>
</geneLocation>
<dbReference type="PRINTS" id="PR00081">
    <property type="entry name" value="GDHRDH"/>
</dbReference>
<evidence type="ECO:0000313" key="4">
    <source>
        <dbReference type="Proteomes" id="UP000318939"/>
    </source>
</evidence>
<dbReference type="Gene3D" id="3.40.50.720">
    <property type="entry name" value="NAD(P)-binding Rossmann-like Domain"/>
    <property type="match status" value="1"/>
</dbReference>
<reference evidence="3 4" key="2">
    <citation type="journal article" date="2023" name="MicrobiologyOpen">
        <title>Genomics of the tumorigenes clade of the family Rhizobiaceae and description of Rhizobium rhododendri sp. nov.</title>
        <authorList>
            <person name="Kuzmanovic N."/>
            <person name="diCenzo G.C."/>
            <person name="Bunk B."/>
            <person name="Sproeer C."/>
            <person name="Fruehling A."/>
            <person name="Neumann-Schaal M."/>
            <person name="Overmann J."/>
            <person name="Smalla K."/>
        </authorList>
    </citation>
    <scope>NUCLEOTIDE SEQUENCE [LARGE SCALE GENOMIC DNA]</scope>
    <source>
        <strain evidence="4">rho-6.2</strain>
        <plasmid evidence="3 4">unnamed1</plasmid>
    </source>
</reference>
<dbReference type="Proteomes" id="UP000318939">
    <property type="component" value="Plasmid unnamed1"/>
</dbReference>
<reference evidence="3 4" key="1">
    <citation type="journal article" date="2019" name="Phytopathology">
        <title>A Novel Group of Rhizobium tumorigenes-Like Agrobacteria Associated with Crown Gall Disease of Rhododendron and Blueberry.</title>
        <authorList>
            <person name="Kuzmanovic N."/>
            <person name="Behrens P."/>
            <person name="Idczak E."/>
            <person name="Wagner S."/>
            <person name="Gotz M."/>
            <person name="Sproer C."/>
            <person name="Bunk B."/>
            <person name="Overmann J."/>
            <person name="Smalla K."/>
        </authorList>
    </citation>
    <scope>NUCLEOTIDE SEQUENCE [LARGE SCALE GENOMIC DNA]</scope>
    <source>
        <strain evidence="4">rho-6.2</strain>
    </source>
</reference>
<keyword evidence="3" id="KW-0614">Plasmid</keyword>
<dbReference type="PANTHER" id="PTHR24320">
    <property type="entry name" value="RETINOL DEHYDROGENASE"/>
    <property type="match status" value="1"/>
</dbReference>
<evidence type="ECO:0000256" key="1">
    <source>
        <dbReference type="ARBA" id="ARBA00006484"/>
    </source>
</evidence>
<dbReference type="RefSeq" id="WP_142832062.1">
    <property type="nucleotide sequence ID" value="NZ_CP117268.1"/>
</dbReference>